<feature type="compositionally biased region" description="Low complexity" evidence="1">
    <location>
        <begin position="238"/>
        <end position="248"/>
    </location>
</feature>
<sequence>MKVTKRLNGRTLALFLTVLSAAGLWGTGQMVWLTAEIEDDKSGHATKEIIGRVWDAAGTPLALAMLAAMILSFALRPVLRRVLGVVSAALAAVAGFAAVTLLSGDPDLDRAQRLLSSGAATQKQSDPVQISDWAGVVSAQVHTFPVVLGLLAAACGVVGGVLLAMKPGEAGKGHSRYERPEVRRAGVAEDLAENPDSGRVLWDALDAGIDPTEPDEPGKPDEPSKPGAIGESDGTGETGETGVTGDTADSGKKD</sequence>
<dbReference type="NCBIfam" id="TIGR02234">
    <property type="entry name" value="trp_oprn_chp"/>
    <property type="match status" value="1"/>
</dbReference>
<evidence type="ECO:0000313" key="3">
    <source>
        <dbReference type="EMBL" id="HCT15303.1"/>
    </source>
</evidence>
<protein>
    <submittedName>
        <fullName evidence="3">TIGR02234 family membrane protein</fullName>
    </submittedName>
</protein>
<dbReference type="Pfam" id="PF09534">
    <property type="entry name" value="Trp_oprn_chp"/>
    <property type="match status" value="1"/>
</dbReference>
<reference evidence="3 4" key="1">
    <citation type="journal article" date="2018" name="Nat. Biotechnol.">
        <title>A standardized bacterial taxonomy based on genome phylogeny substantially revises the tree of life.</title>
        <authorList>
            <person name="Parks D.H."/>
            <person name="Chuvochina M."/>
            <person name="Waite D.W."/>
            <person name="Rinke C."/>
            <person name="Skarshewski A."/>
            <person name="Chaumeil P.A."/>
            <person name="Hugenholtz P."/>
        </authorList>
    </citation>
    <scope>NUCLEOTIDE SEQUENCE [LARGE SCALE GENOMIC DNA]</scope>
    <source>
        <strain evidence="3">UBA11247</strain>
    </source>
</reference>
<name>A0A3D4T1B7_9CORY</name>
<dbReference type="RefSeq" id="WP_010122171.1">
    <property type="nucleotide sequence ID" value="NZ_DAITTW010000026.1"/>
</dbReference>
<comment type="caution">
    <text evidence="3">The sequence shown here is derived from an EMBL/GenBank/DDBJ whole genome shotgun (WGS) entry which is preliminary data.</text>
</comment>
<keyword evidence="2" id="KW-1133">Transmembrane helix</keyword>
<evidence type="ECO:0000313" key="4">
    <source>
        <dbReference type="Proteomes" id="UP000261739"/>
    </source>
</evidence>
<dbReference type="InterPro" id="IPR011746">
    <property type="entry name" value="Trp_synth-assoc_CHP"/>
</dbReference>
<evidence type="ECO:0000256" key="2">
    <source>
        <dbReference type="SAM" id="Phobius"/>
    </source>
</evidence>
<dbReference type="Proteomes" id="UP000261739">
    <property type="component" value="Unassembled WGS sequence"/>
</dbReference>
<feature type="transmembrane region" description="Helical" evidence="2">
    <location>
        <begin position="82"/>
        <end position="102"/>
    </location>
</feature>
<gene>
    <name evidence="3" type="ORF">DIW82_11120</name>
</gene>
<feature type="transmembrane region" description="Helical" evidence="2">
    <location>
        <begin position="143"/>
        <end position="165"/>
    </location>
</feature>
<feature type="transmembrane region" description="Helical" evidence="2">
    <location>
        <begin position="12"/>
        <end position="33"/>
    </location>
</feature>
<accession>A0A3D4T1B7</accession>
<dbReference type="EMBL" id="DQID01000286">
    <property type="protein sequence ID" value="HCT15303.1"/>
    <property type="molecule type" value="Genomic_DNA"/>
</dbReference>
<dbReference type="STRING" id="863239.GCA_000213935_00271"/>
<dbReference type="InterPro" id="IPR019051">
    <property type="entry name" value="Trp_biosyn_TM_oprn/chp"/>
</dbReference>
<dbReference type="AlphaFoldDB" id="A0A3D4T1B7"/>
<feature type="transmembrane region" description="Helical" evidence="2">
    <location>
        <begin position="53"/>
        <end position="75"/>
    </location>
</feature>
<keyword evidence="2" id="KW-0812">Transmembrane</keyword>
<organism evidence="3 4">
    <name type="scientific">Corynebacterium nuruki</name>
    <dbReference type="NCBI Taxonomy" id="1032851"/>
    <lineage>
        <taxon>Bacteria</taxon>
        <taxon>Bacillati</taxon>
        <taxon>Actinomycetota</taxon>
        <taxon>Actinomycetes</taxon>
        <taxon>Mycobacteriales</taxon>
        <taxon>Corynebacteriaceae</taxon>
        <taxon>Corynebacterium</taxon>
    </lineage>
</organism>
<keyword evidence="2" id="KW-0472">Membrane</keyword>
<feature type="region of interest" description="Disordered" evidence="1">
    <location>
        <begin position="191"/>
        <end position="254"/>
    </location>
</feature>
<proteinExistence type="predicted"/>
<evidence type="ECO:0000256" key="1">
    <source>
        <dbReference type="SAM" id="MobiDB-lite"/>
    </source>
</evidence>